<evidence type="ECO:0000256" key="1">
    <source>
        <dbReference type="ARBA" id="ARBA00006484"/>
    </source>
</evidence>
<proteinExistence type="inferred from homology"/>
<protein>
    <recommendedName>
        <fullName evidence="4">3-alpha-hydroxysteroid dehydrogenase</fullName>
    </recommendedName>
</protein>
<dbReference type="PRINTS" id="PR00081">
    <property type="entry name" value="GDHRDH"/>
</dbReference>
<keyword evidence="2" id="KW-0560">Oxidoreductase</keyword>
<dbReference type="PRINTS" id="PR00080">
    <property type="entry name" value="SDRFAMILY"/>
</dbReference>
<dbReference type="EMBL" id="UINC01001150">
    <property type="protein sequence ID" value="SUZ72364.1"/>
    <property type="molecule type" value="Genomic_DNA"/>
</dbReference>
<dbReference type="InterPro" id="IPR002347">
    <property type="entry name" value="SDR_fam"/>
</dbReference>
<dbReference type="GO" id="GO:0016616">
    <property type="term" value="F:oxidoreductase activity, acting on the CH-OH group of donors, NAD or NADP as acceptor"/>
    <property type="evidence" value="ECO:0007669"/>
    <property type="project" value="TreeGrafter"/>
</dbReference>
<dbReference type="PROSITE" id="PS00061">
    <property type="entry name" value="ADH_SHORT"/>
    <property type="match status" value="1"/>
</dbReference>
<name>A0A381Q0G2_9ZZZZ</name>
<dbReference type="InterPro" id="IPR020904">
    <property type="entry name" value="Sc_DH/Rdtase_CS"/>
</dbReference>
<evidence type="ECO:0000313" key="3">
    <source>
        <dbReference type="EMBL" id="SUZ72364.1"/>
    </source>
</evidence>
<sequence>MGRLDGKVAVITGGARGQGAAEAEMFRDEGAQVVITDVLDEEGGRTAASLGVEFLHHDVSSATAWDAVVADIVSHHGRIDVLVNNAGILRGARLVNTSDDIWDQTVAINQTGVFFGMRAVAPQMIEQGSGSIVNISSVAGLEATFASMAYGATKWAVRGMTKIAALELGRHNIRVNSIHPGLINTDMTSEFDKDRMVRSIPMGREAEPSEVAAVALFLASDDASYCSGQEFTVDGGMHR</sequence>
<accession>A0A381Q0G2</accession>
<organism evidence="3">
    <name type="scientific">marine metagenome</name>
    <dbReference type="NCBI Taxonomy" id="408172"/>
    <lineage>
        <taxon>unclassified sequences</taxon>
        <taxon>metagenomes</taxon>
        <taxon>ecological metagenomes</taxon>
    </lineage>
</organism>
<dbReference type="Gene3D" id="3.40.50.720">
    <property type="entry name" value="NAD(P)-binding Rossmann-like Domain"/>
    <property type="match status" value="1"/>
</dbReference>
<dbReference type="InterPro" id="IPR036291">
    <property type="entry name" value="NAD(P)-bd_dom_sf"/>
</dbReference>
<evidence type="ECO:0008006" key="4">
    <source>
        <dbReference type="Google" id="ProtNLM"/>
    </source>
</evidence>
<comment type="similarity">
    <text evidence="1">Belongs to the short-chain dehydrogenases/reductases (SDR) family.</text>
</comment>
<dbReference type="FunFam" id="3.40.50.720:FF:000084">
    <property type="entry name" value="Short-chain dehydrogenase reductase"/>
    <property type="match status" value="1"/>
</dbReference>
<evidence type="ECO:0000256" key="2">
    <source>
        <dbReference type="ARBA" id="ARBA00023002"/>
    </source>
</evidence>
<dbReference type="PANTHER" id="PTHR42760:SF133">
    <property type="entry name" value="3-OXOACYL-[ACYL-CARRIER-PROTEIN] REDUCTASE"/>
    <property type="match status" value="1"/>
</dbReference>
<dbReference type="Pfam" id="PF13561">
    <property type="entry name" value="adh_short_C2"/>
    <property type="match status" value="1"/>
</dbReference>
<reference evidence="3" key="1">
    <citation type="submission" date="2018-05" db="EMBL/GenBank/DDBJ databases">
        <authorList>
            <person name="Lanie J.A."/>
            <person name="Ng W.-L."/>
            <person name="Kazmierczak K.M."/>
            <person name="Andrzejewski T.M."/>
            <person name="Davidsen T.M."/>
            <person name="Wayne K.J."/>
            <person name="Tettelin H."/>
            <person name="Glass J.I."/>
            <person name="Rusch D."/>
            <person name="Podicherti R."/>
            <person name="Tsui H.-C.T."/>
            <person name="Winkler M.E."/>
        </authorList>
    </citation>
    <scope>NUCLEOTIDE SEQUENCE</scope>
</reference>
<dbReference type="NCBIfam" id="NF005559">
    <property type="entry name" value="PRK07231.1"/>
    <property type="match status" value="1"/>
</dbReference>
<gene>
    <name evidence="3" type="ORF">METZ01_LOCUS25218</name>
</gene>
<dbReference type="AlphaFoldDB" id="A0A381Q0G2"/>
<dbReference type="SUPFAM" id="SSF51735">
    <property type="entry name" value="NAD(P)-binding Rossmann-fold domains"/>
    <property type="match status" value="1"/>
</dbReference>
<dbReference type="PANTHER" id="PTHR42760">
    <property type="entry name" value="SHORT-CHAIN DEHYDROGENASES/REDUCTASES FAMILY MEMBER"/>
    <property type="match status" value="1"/>
</dbReference>